<dbReference type="Proteomes" id="UP000827892">
    <property type="component" value="Chromosome X"/>
</dbReference>
<dbReference type="AlphaFoldDB" id="A0AAE9CV63"/>
<name>A0AAE9CV63_CAEBR</name>
<evidence type="ECO:0000313" key="1">
    <source>
        <dbReference type="EMBL" id="ULT81622.1"/>
    </source>
</evidence>
<accession>A0AAE9CV63</accession>
<dbReference type="EMBL" id="CP090896">
    <property type="protein sequence ID" value="ULT81622.1"/>
    <property type="molecule type" value="Genomic_DNA"/>
</dbReference>
<evidence type="ECO:0000313" key="2">
    <source>
        <dbReference type="Proteomes" id="UP000827892"/>
    </source>
</evidence>
<organism evidence="1 2">
    <name type="scientific">Caenorhabditis briggsae</name>
    <dbReference type="NCBI Taxonomy" id="6238"/>
    <lineage>
        <taxon>Eukaryota</taxon>
        <taxon>Metazoa</taxon>
        <taxon>Ecdysozoa</taxon>
        <taxon>Nematoda</taxon>
        <taxon>Chromadorea</taxon>
        <taxon>Rhabditida</taxon>
        <taxon>Rhabditina</taxon>
        <taxon>Rhabditomorpha</taxon>
        <taxon>Rhabditoidea</taxon>
        <taxon>Rhabditidae</taxon>
        <taxon>Peloderinae</taxon>
        <taxon>Caenorhabditis</taxon>
    </lineage>
</organism>
<reference evidence="1 2" key="1">
    <citation type="submission" date="2022-05" db="EMBL/GenBank/DDBJ databases">
        <title>Chromosome-level reference genomes for two strains of Caenorhabditis briggsae: an improved platform for comparative genomics.</title>
        <authorList>
            <person name="Stevens L."/>
            <person name="Andersen E.C."/>
        </authorList>
    </citation>
    <scope>NUCLEOTIDE SEQUENCE [LARGE SCALE GENOMIC DNA]</scope>
    <source>
        <strain evidence="1">QX1410_ONT</strain>
        <tissue evidence="1">Whole-organism</tissue>
    </source>
</reference>
<sequence length="67" mass="7908">MQEWRVRSAVENVLVLSRTVQYNDFCEKRQYLVERRDHVLKPCQPTSHCPIAVHVARSPSHGSRENY</sequence>
<gene>
    <name evidence="1" type="ORF">L3Y34_011540</name>
</gene>
<proteinExistence type="predicted"/>
<protein>
    <submittedName>
        <fullName evidence="1">Uncharacterized protein</fullName>
    </submittedName>
</protein>